<dbReference type="SUPFAM" id="SSF51621">
    <property type="entry name" value="Phosphoenolpyruvate/pyruvate domain"/>
    <property type="match status" value="1"/>
</dbReference>
<dbReference type="HAMAP" id="MF_00156">
    <property type="entry name" value="PanB"/>
    <property type="match status" value="1"/>
</dbReference>
<keyword evidence="6" id="KW-0566">Pantothenate biosynthesis</keyword>
<dbReference type="InterPro" id="IPR003700">
    <property type="entry name" value="Pantoate_hydroxy_MeTrfase"/>
</dbReference>
<comment type="pathway">
    <text evidence="1 6">Cofactor biosynthesis; (R)-pantothenate biosynthesis; (R)-pantoate from 3-methyl-2-oxobutanoate: step 1/2.</text>
</comment>
<dbReference type="PIRSF" id="PIRSF000388">
    <property type="entry name" value="Pantoate_hydroxy_MeTrfase"/>
    <property type="match status" value="1"/>
</dbReference>
<dbReference type="NCBIfam" id="NF001452">
    <property type="entry name" value="PRK00311.1"/>
    <property type="match status" value="1"/>
</dbReference>
<protein>
    <recommendedName>
        <fullName evidence="3 6">3-methyl-2-oxobutanoate hydroxymethyltransferase</fullName>
        <ecNumber evidence="3 6">2.1.2.11</ecNumber>
    </recommendedName>
</protein>
<accession>A0AAV5RN38</accession>
<dbReference type="InterPro" id="IPR040442">
    <property type="entry name" value="Pyrv_kinase-like_dom_sf"/>
</dbReference>
<evidence type="ECO:0000256" key="5">
    <source>
        <dbReference type="ARBA" id="ARBA00049172"/>
    </source>
</evidence>
<dbReference type="GO" id="GO:0003864">
    <property type="term" value="F:3-methyl-2-oxobutanoate hydroxymethyltransferase activity"/>
    <property type="evidence" value="ECO:0007669"/>
    <property type="project" value="UniProtKB-EC"/>
</dbReference>
<organism evidence="7 8">
    <name type="scientific">Starmerella bacillaris</name>
    <name type="common">Yeast</name>
    <name type="synonym">Candida zemplinina</name>
    <dbReference type="NCBI Taxonomy" id="1247836"/>
    <lineage>
        <taxon>Eukaryota</taxon>
        <taxon>Fungi</taxon>
        <taxon>Dikarya</taxon>
        <taxon>Ascomycota</taxon>
        <taxon>Saccharomycotina</taxon>
        <taxon>Dipodascomycetes</taxon>
        <taxon>Dipodascales</taxon>
        <taxon>Trichomonascaceae</taxon>
        <taxon>Starmerella</taxon>
    </lineage>
</organism>
<comment type="similarity">
    <text evidence="2 6">Belongs to the PanB family.</text>
</comment>
<evidence type="ECO:0000256" key="1">
    <source>
        <dbReference type="ARBA" id="ARBA00005033"/>
    </source>
</evidence>
<comment type="caution">
    <text evidence="7">The sequence shown here is derived from an EMBL/GenBank/DDBJ whole genome shotgun (WGS) entry which is preliminary data.</text>
</comment>
<dbReference type="Gene3D" id="3.20.20.60">
    <property type="entry name" value="Phosphoenolpyruvate-binding domains"/>
    <property type="match status" value="1"/>
</dbReference>
<evidence type="ECO:0000256" key="2">
    <source>
        <dbReference type="ARBA" id="ARBA00008676"/>
    </source>
</evidence>
<evidence type="ECO:0000256" key="6">
    <source>
        <dbReference type="RuleBase" id="RU362100"/>
    </source>
</evidence>
<sequence length="306" mass="33724">MLALRTSQARFVRSFQRYSHTVTNAKKITLPKLHEMAQNSQKIAMLTAHDSLSARMAEEAGVDIVLVGDSLAMVSMGFPDTSQITLDEMIYHCKAVKRGCQTPFIIGDLPFGSYEQSVEKGVESTVRMIKEGGADCVKFEGGRELAPMVERLSQYGIATMPHIGLTPQRQVATGGFKVQGRKAESAFRLLEDALVLESAGAQLFLLEGVPTEIGEVISSKVKIPVIGIGAGAGTSGQVLVQLDMLGGFDDFKPKFLKRYADLLGYSTSAMKQYVQEVRQNEFPQREHSYSMKEEEFIKFTKLAERV</sequence>
<comment type="catalytic activity">
    <reaction evidence="5 6">
        <text>(6R)-5,10-methylene-5,6,7,8-tetrahydrofolate + 3-methyl-2-oxobutanoate + H2O = 2-dehydropantoate + (6S)-5,6,7,8-tetrahydrofolate</text>
        <dbReference type="Rhea" id="RHEA:11824"/>
        <dbReference type="ChEBI" id="CHEBI:11561"/>
        <dbReference type="ChEBI" id="CHEBI:11851"/>
        <dbReference type="ChEBI" id="CHEBI:15377"/>
        <dbReference type="ChEBI" id="CHEBI:15636"/>
        <dbReference type="ChEBI" id="CHEBI:57453"/>
        <dbReference type="EC" id="2.1.2.11"/>
    </reaction>
</comment>
<dbReference type="NCBIfam" id="TIGR00222">
    <property type="entry name" value="panB"/>
    <property type="match status" value="1"/>
</dbReference>
<dbReference type="Proteomes" id="UP001362899">
    <property type="component" value="Unassembled WGS sequence"/>
</dbReference>
<evidence type="ECO:0000313" key="8">
    <source>
        <dbReference type="Proteomes" id="UP001362899"/>
    </source>
</evidence>
<dbReference type="Pfam" id="PF02548">
    <property type="entry name" value="Pantoate_transf"/>
    <property type="match status" value="1"/>
</dbReference>
<name>A0AAV5RN38_STABA</name>
<dbReference type="GO" id="GO:0000287">
    <property type="term" value="F:magnesium ion binding"/>
    <property type="evidence" value="ECO:0007669"/>
    <property type="project" value="TreeGrafter"/>
</dbReference>
<keyword evidence="8" id="KW-1185">Reference proteome</keyword>
<dbReference type="AlphaFoldDB" id="A0AAV5RN38"/>
<evidence type="ECO:0000256" key="4">
    <source>
        <dbReference type="ARBA" id="ARBA00022679"/>
    </source>
</evidence>
<dbReference type="PANTHER" id="PTHR20881">
    <property type="entry name" value="3-METHYL-2-OXOBUTANOATE HYDROXYMETHYLTRANSFERASE"/>
    <property type="match status" value="1"/>
</dbReference>
<keyword evidence="4 6" id="KW-0808">Transferase</keyword>
<dbReference type="PANTHER" id="PTHR20881:SF0">
    <property type="entry name" value="3-METHYL-2-OXOBUTANOATE HYDROXYMETHYLTRANSFERASE"/>
    <property type="match status" value="1"/>
</dbReference>
<dbReference type="EC" id="2.1.2.11" evidence="3 6"/>
<dbReference type="GO" id="GO:0015940">
    <property type="term" value="P:pantothenate biosynthetic process"/>
    <property type="evidence" value="ECO:0007669"/>
    <property type="project" value="UniProtKB-KW"/>
</dbReference>
<evidence type="ECO:0000313" key="7">
    <source>
        <dbReference type="EMBL" id="GMM52536.1"/>
    </source>
</evidence>
<dbReference type="InterPro" id="IPR015813">
    <property type="entry name" value="Pyrv/PenolPyrv_kinase-like_dom"/>
</dbReference>
<proteinExistence type="inferred from homology"/>
<reference evidence="7 8" key="1">
    <citation type="journal article" date="2023" name="Elife">
        <title>Identification of key yeast species and microbe-microbe interactions impacting larval growth of Drosophila in the wild.</title>
        <authorList>
            <person name="Mure A."/>
            <person name="Sugiura Y."/>
            <person name="Maeda R."/>
            <person name="Honda K."/>
            <person name="Sakurai N."/>
            <person name="Takahashi Y."/>
            <person name="Watada M."/>
            <person name="Katoh T."/>
            <person name="Gotoh A."/>
            <person name="Gotoh Y."/>
            <person name="Taniguchi I."/>
            <person name="Nakamura K."/>
            <person name="Hayashi T."/>
            <person name="Katayama T."/>
            <person name="Uemura T."/>
            <person name="Hattori Y."/>
        </authorList>
    </citation>
    <scope>NUCLEOTIDE SEQUENCE [LARGE SCALE GENOMIC DNA]</scope>
    <source>
        <strain evidence="7 8">SB-73</strain>
    </source>
</reference>
<gene>
    <name evidence="7" type="ORF">DASB73_034990</name>
</gene>
<comment type="function">
    <text evidence="6">Catalyzes the reversible reaction in which hydroxymethyl group from 5,10-methylenetetrahydrofolate is transferred onto alpha-ketoisovalerate to form ketopantoate.</text>
</comment>
<dbReference type="CDD" id="cd06557">
    <property type="entry name" value="KPHMT-like"/>
    <property type="match status" value="1"/>
</dbReference>
<dbReference type="GO" id="GO:0005739">
    <property type="term" value="C:mitochondrion"/>
    <property type="evidence" value="ECO:0007669"/>
    <property type="project" value="TreeGrafter"/>
</dbReference>
<dbReference type="EMBL" id="BTGC01000008">
    <property type="protein sequence ID" value="GMM52536.1"/>
    <property type="molecule type" value="Genomic_DNA"/>
</dbReference>
<dbReference type="FunFam" id="3.20.20.60:FF:000003">
    <property type="entry name" value="3-methyl-2-oxobutanoate hydroxymethyltransferase"/>
    <property type="match status" value="1"/>
</dbReference>
<evidence type="ECO:0000256" key="3">
    <source>
        <dbReference type="ARBA" id="ARBA00012618"/>
    </source>
</evidence>